<feature type="compositionally biased region" description="Basic and acidic residues" evidence="1">
    <location>
        <begin position="72"/>
        <end position="83"/>
    </location>
</feature>
<evidence type="ECO:0000313" key="3">
    <source>
        <dbReference type="Proteomes" id="UP000287651"/>
    </source>
</evidence>
<dbReference type="EMBL" id="AMZH03015978">
    <property type="protein sequence ID" value="RRT45214.1"/>
    <property type="molecule type" value="Genomic_DNA"/>
</dbReference>
<name>A0A426Y0H2_ENSVE</name>
<evidence type="ECO:0000313" key="2">
    <source>
        <dbReference type="EMBL" id="RRT45214.1"/>
    </source>
</evidence>
<evidence type="ECO:0000256" key="1">
    <source>
        <dbReference type="SAM" id="MobiDB-lite"/>
    </source>
</evidence>
<reference evidence="2 3" key="1">
    <citation type="journal article" date="2014" name="Agronomy (Basel)">
        <title>A Draft Genome Sequence for Ensete ventricosum, the Drought-Tolerant Tree Against Hunger.</title>
        <authorList>
            <person name="Harrison J."/>
            <person name="Moore K.A."/>
            <person name="Paszkiewicz K."/>
            <person name="Jones T."/>
            <person name="Grant M."/>
            <person name="Ambacheew D."/>
            <person name="Muzemil S."/>
            <person name="Studholme D.J."/>
        </authorList>
    </citation>
    <scope>NUCLEOTIDE SEQUENCE [LARGE SCALE GENOMIC DNA]</scope>
</reference>
<protein>
    <submittedName>
        <fullName evidence="2">Uncharacterized protein</fullName>
    </submittedName>
</protein>
<organism evidence="2 3">
    <name type="scientific">Ensete ventricosum</name>
    <name type="common">Abyssinian banana</name>
    <name type="synonym">Musa ensete</name>
    <dbReference type="NCBI Taxonomy" id="4639"/>
    <lineage>
        <taxon>Eukaryota</taxon>
        <taxon>Viridiplantae</taxon>
        <taxon>Streptophyta</taxon>
        <taxon>Embryophyta</taxon>
        <taxon>Tracheophyta</taxon>
        <taxon>Spermatophyta</taxon>
        <taxon>Magnoliopsida</taxon>
        <taxon>Liliopsida</taxon>
        <taxon>Zingiberales</taxon>
        <taxon>Musaceae</taxon>
        <taxon>Ensete</taxon>
    </lineage>
</organism>
<dbReference type="Proteomes" id="UP000287651">
    <property type="component" value="Unassembled WGS sequence"/>
</dbReference>
<proteinExistence type="predicted"/>
<sequence length="98" mass="10940">MIRAARELDCSRAYIRLRESGKSEDKTECVEAGGRKGQGCDDKFRGAQLPRKLSVGENEGGIRGVPQCRRGGSTDREERDADARQPIVVPWAWQRLVP</sequence>
<comment type="caution">
    <text evidence="2">The sequence shown here is derived from an EMBL/GenBank/DDBJ whole genome shotgun (WGS) entry which is preliminary data.</text>
</comment>
<dbReference type="AlphaFoldDB" id="A0A426Y0H2"/>
<gene>
    <name evidence="2" type="ORF">B296_00055267</name>
</gene>
<accession>A0A426Y0H2</accession>
<feature type="region of interest" description="Disordered" evidence="1">
    <location>
        <begin position="56"/>
        <end position="83"/>
    </location>
</feature>